<sequence>MTLDGIWDMVKAYVPAGRKVRDFIGALEDPTSPNLTFPADYISLHSDVEVRGFFRMTKANPVCLLVILHTLPPRANTPPPGVAYFEIEKFAPPTEYDDYAEDSDAIVQNAASVGRRLKAEYQRLFPNAGIIDSDNKDYCYIDWLKKPKPTMGPQLVKVHQVVPIGHRATRLNRHLSISRVVSKVRGLNAAQYHWETLNSQHAPAPDSAPAAPPVPPPPPLPPPPPPQNAAANPAAGMLAILRPGARRANRPSRGQRGHMISRMLVRCSQGVQKRPTVTSPLFQEENEGEEDEDTVLQPPHLALSSKQRAALDRIHPTRKIRIEYGTLIPSSRQLSSPMPVSTARARQRIQTQSSVRPTSSDPFTLDSETHSPQPDELNLIVQKPSRAKV</sequence>
<gene>
    <name evidence="2" type="ORF">L211DRAFT_849589</name>
</gene>
<feature type="compositionally biased region" description="Acidic residues" evidence="1">
    <location>
        <begin position="284"/>
        <end position="294"/>
    </location>
</feature>
<proteinExistence type="predicted"/>
<evidence type="ECO:0000313" key="3">
    <source>
        <dbReference type="Proteomes" id="UP000267821"/>
    </source>
</evidence>
<protein>
    <submittedName>
        <fullName evidence="2">Uncharacterized protein</fullName>
    </submittedName>
</protein>
<feature type="region of interest" description="Disordered" evidence="1">
    <location>
        <begin position="271"/>
        <end position="295"/>
    </location>
</feature>
<feature type="region of interest" description="Disordered" evidence="1">
    <location>
        <begin position="200"/>
        <end position="231"/>
    </location>
</feature>
<feature type="compositionally biased region" description="Polar residues" evidence="1">
    <location>
        <begin position="271"/>
        <end position="281"/>
    </location>
</feature>
<dbReference type="AlphaFoldDB" id="A0A3N4LPL8"/>
<dbReference type="EMBL" id="ML121545">
    <property type="protein sequence ID" value="RPB23598.1"/>
    <property type="molecule type" value="Genomic_DNA"/>
</dbReference>
<organism evidence="2 3">
    <name type="scientific">Terfezia boudieri ATCC MYA-4762</name>
    <dbReference type="NCBI Taxonomy" id="1051890"/>
    <lineage>
        <taxon>Eukaryota</taxon>
        <taxon>Fungi</taxon>
        <taxon>Dikarya</taxon>
        <taxon>Ascomycota</taxon>
        <taxon>Pezizomycotina</taxon>
        <taxon>Pezizomycetes</taxon>
        <taxon>Pezizales</taxon>
        <taxon>Pezizaceae</taxon>
        <taxon>Terfezia</taxon>
    </lineage>
</organism>
<evidence type="ECO:0000256" key="1">
    <source>
        <dbReference type="SAM" id="MobiDB-lite"/>
    </source>
</evidence>
<evidence type="ECO:0000313" key="2">
    <source>
        <dbReference type="EMBL" id="RPB23598.1"/>
    </source>
</evidence>
<dbReference type="OrthoDB" id="5362035at2759"/>
<feature type="compositionally biased region" description="Pro residues" evidence="1">
    <location>
        <begin position="210"/>
        <end position="227"/>
    </location>
</feature>
<dbReference type="InParanoid" id="A0A3N4LPL8"/>
<feature type="region of interest" description="Disordered" evidence="1">
    <location>
        <begin position="331"/>
        <end position="389"/>
    </location>
</feature>
<feature type="compositionally biased region" description="Polar residues" evidence="1">
    <location>
        <begin position="348"/>
        <end position="362"/>
    </location>
</feature>
<accession>A0A3N4LPL8</accession>
<name>A0A3N4LPL8_9PEZI</name>
<keyword evidence="3" id="KW-1185">Reference proteome</keyword>
<reference evidence="2 3" key="1">
    <citation type="journal article" date="2018" name="Nat. Ecol. Evol.">
        <title>Pezizomycetes genomes reveal the molecular basis of ectomycorrhizal truffle lifestyle.</title>
        <authorList>
            <person name="Murat C."/>
            <person name="Payen T."/>
            <person name="Noel B."/>
            <person name="Kuo A."/>
            <person name="Morin E."/>
            <person name="Chen J."/>
            <person name="Kohler A."/>
            <person name="Krizsan K."/>
            <person name="Balestrini R."/>
            <person name="Da Silva C."/>
            <person name="Montanini B."/>
            <person name="Hainaut M."/>
            <person name="Levati E."/>
            <person name="Barry K.W."/>
            <person name="Belfiori B."/>
            <person name="Cichocki N."/>
            <person name="Clum A."/>
            <person name="Dockter R.B."/>
            <person name="Fauchery L."/>
            <person name="Guy J."/>
            <person name="Iotti M."/>
            <person name="Le Tacon F."/>
            <person name="Lindquist E.A."/>
            <person name="Lipzen A."/>
            <person name="Malagnac F."/>
            <person name="Mello A."/>
            <person name="Molinier V."/>
            <person name="Miyauchi S."/>
            <person name="Poulain J."/>
            <person name="Riccioni C."/>
            <person name="Rubini A."/>
            <person name="Sitrit Y."/>
            <person name="Splivallo R."/>
            <person name="Traeger S."/>
            <person name="Wang M."/>
            <person name="Zifcakova L."/>
            <person name="Wipf D."/>
            <person name="Zambonelli A."/>
            <person name="Paolocci F."/>
            <person name="Nowrousian M."/>
            <person name="Ottonello S."/>
            <person name="Baldrian P."/>
            <person name="Spatafora J.W."/>
            <person name="Henrissat B."/>
            <person name="Nagy L.G."/>
            <person name="Aury J.M."/>
            <person name="Wincker P."/>
            <person name="Grigoriev I.V."/>
            <person name="Bonfante P."/>
            <person name="Martin F.M."/>
        </authorList>
    </citation>
    <scope>NUCLEOTIDE SEQUENCE [LARGE SCALE GENOMIC DNA]</scope>
    <source>
        <strain evidence="2 3">ATCC MYA-4762</strain>
    </source>
</reference>
<dbReference type="Proteomes" id="UP000267821">
    <property type="component" value="Unassembled WGS sequence"/>
</dbReference>